<evidence type="ECO:0000313" key="3">
    <source>
        <dbReference type="Proteomes" id="UP000053615"/>
    </source>
</evidence>
<accession>A0A091KB88</accession>
<feature type="compositionally biased region" description="Basic and acidic residues" evidence="1">
    <location>
        <begin position="12"/>
        <end position="21"/>
    </location>
</feature>
<keyword evidence="3" id="KW-1185">Reference proteome</keyword>
<feature type="region of interest" description="Disordered" evidence="1">
    <location>
        <begin position="1"/>
        <end position="125"/>
    </location>
</feature>
<protein>
    <submittedName>
        <fullName evidence="2">Uncharacterized protein</fullName>
    </submittedName>
</protein>
<feature type="compositionally biased region" description="Basic and acidic residues" evidence="1">
    <location>
        <begin position="35"/>
        <end position="46"/>
    </location>
</feature>
<evidence type="ECO:0000256" key="1">
    <source>
        <dbReference type="SAM" id="MobiDB-lite"/>
    </source>
</evidence>
<proteinExistence type="predicted"/>
<feature type="non-terminal residue" evidence="2">
    <location>
        <position position="1"/>
    </location>
</feature>
<feature type="non-terminal residue" evidence="2">
    <location>
        <position position="125"/>
    </location>
</feature>
<sequence>PAAEDIQSLEAKAVKDNDKHQYSGNHQLCHSGKPSKPEKNTPKGEKQQTTSEKFTKPDASAVKDKNKGPGSRMCKSSSLNSLVKTQEKKVTDKKKQLPPPPDEKTTCKAGSPEKKSGSESREKYQ</sequence>
<feature type="compositionally biased region" description="Basic and acidic residues" evidence="1">
    <location>
        <begin position="53"/>
        <end position="67"/>
    </location>
</feature>
<reference evidence="2 3" key="1">
    <citation type="submission" date="2014-04" db="EMBL/GenBank/DDBJ databases">
        <title>Genome evolution of avian class.</title>
        <authorList>
            <person name="Zhang G."/>
            <person name="Li C."/>
        </authorList>
    </citation>
    <scope>NUCLEOTIDE SEQUENCE [LARGE SCALE GENOMIC DNA]</scope>
    <source>
        <strain evidence="2">BGI_N325</strain>
    </source>
</reference>
<dbReference type="EMBL" id="KK550356">
    <property type="protein sequence ID" value="KFP33596.1"/>
    <property type="molecule type" value="Genomic_DNA"/>
</dbReference>
<name>A0A091KB88_COLST</name>
<evidence type="ECO:0000313" key="2">
    <source>
        <dbReference type="EMBL" id="KFP33596.1"/>
    </source>
</evidence>
<gene>
    <name evidence="2" type="ORF">N325_12379</name>
</gene>
<dbReference type="Proteomes" id="UP000053615">
    <property type="component" value="Unassembled WGS sequence"/>
</dbReference>
<dbReference type="AlphaFoldDB" id="A0A091KB88"/>
<feature type="compositionally biased region" description="Basic and acidic residues" evidence="1">
    <location>
        <begin position="85"/>
        <end position="125"/>
    </location>
</feature>
<organism evidence="2 3">
    <name type="scientific">Colius striatus</name>
    <name type="common">Speckled mousebird</name>
    <dbReference type="NCBI Taxonomy" id="57412"/>
    <lineage>
        <taxon>Eukaryota</taxon>
        <taxon>Metazoa</taxon>
        <taxon>Chordata</taxon>
        <taxon>Craniata</taxon>
        <taxon>Vertebrata</taxon>
        <taxon>Euteleostomi</taxon>
        <taxon>Archelosauria</taxon>
        <taxon>Archosauria</taxon>
        <taxon>Dinosauria</taxon>
        <taxon>Saurischia</taxon>
        <taxon>Theropoda</taxon>
        <taxon>Coelurosauria</taxon>
        <taxon>Aves</taxon>
        <taxon>Neognathae</taxon>
        <taxon>Neoaves</taxon>
        <taxon>Telluraves</taxon>
        <taxon>Coraciimorphae</taxon>
        <taxon>Coliiformes</taxon>
        <taxon>Coliidae</taxon>
        <taxon>Colius</taxon>
    </lineage>
</organism>